<proteinExistence type="predicted"/>
<evidence type="ECO:0000313" key="3">
    <source>
        <dbReference type="Proteomes" id="UP001175271"/>
    </source>
</evidence>
<accession>A0AA39H989</accession>
<keyword evidence="1" id="KW-0812">Transmembrane</keyword>
<feature type="transmembrane region" description="Helical" evidence="1">
    <location>
        <begin position="261"/>
        <end position="277"/>
    </location>
</feature>
<gene>
    <name evidence="2" type="ORF">QR680_015798</name>
</gene>
<evidence type="ECO:0000313" key="2">
    <source>
        <dbReference type="EMBL" id="KAK0401460.1"/>
    </source>
</evidence>
<feature type="transmembrane region" description="Helical" evidence="1">
    <location>
        <begin position="226"/>
        <end position="249"/>
    </location>
</feature>
<name>A0AA39H989_9BILA</name>
<keyword evidence="1" id="KW-0472">Membrane</keyword>
<reference evidence="2" key="1">
    <citation type="submission" date="2023-06" db="EMBL/GenBank/DDBJ databases">
        <title>Genomic analysis of the entomopathogenic nematode Steinernema hermaphroditum.</title>
        <authorList>
            <person name="Schwarz E.M."/>
            <person name="Heppert J.K."/>
            <person name="Baniya A."/>
            <person name="Schwartz H.T."/>
            <person name="Tan C.-H."/>
            <person name="Antoshechkin I."/>
            <person name="Sternberg P.W."/>
            <person name="Goodrich-Blair H."/>
            <person name="Dillman A.R."/>
        </authorList>
    </citation>
    <scope>NUCLEOTIDE SEQUENCE</scope>
    <source>
        <strain evidence="2">PS9179</strain>
        <tissue evidence="2">Whole animal</tissue>
    </source>
</reference>
<dbReference type="EMBL" id="JAUCMV010000004">
    <property type="protein sequence ID" value="KAK0401460.1"/>
    <property type="molecule type" value="Genomic_DNA"/>
</dbReference>
<dbReference type="Proteomes" id="UP001175271">
    <property type="component" value="Unassembled WGS sequence"/>
</dbReference>
<keyword evidence="3" id="KW-1185">Reference proteome</keyword>
<evidence type="ECO:0000256" key="1">
    <source>
        <dbReference type="SAM" id="Phobius"/>
    </source>
</evidence>
<dbReference type="AlphaFoldDB" id="A0AA39H989"/>
<sequence>MAVSAADIKRKHNENMKLARWIAERKEELFIASKDRVSDSIKESAWRDILRKCIEDGQTWTKGRDWAYLRDNKWVMVKSSVKRYLAGNGPPKQPQLSYIKELTSFVQEADILEPLKDKSGKLGGSITIKAETDITDQFRTPEILSSSDFQYEEPMNDVDGPAVEPFMTLSEALNSVQGMPVNTQSPSNDESLVELQKQALRAAIARDEALTAAANQVKREMDTAMVIPYFSIGITLLISALAVMFIVVFHMRWQRFAHSERLLMSAVVLGVYFLFLHF</sequence>
<protein>
    <recommendedName>
        <fullName evidence="4">Regulatory protein zeste</fullName>
    </recommendedName>
</protein>
<evidence type="ECO:0008006" key="4">
    <source>
        <dbReference type="Google" id="ProtNLM"/>
    </source>
</evidence>
<keyword evidence="1" id="KW-1133">Transmembrane helix</keyword>
<organism evidence="2 3">
    <name type="scientific">Steinernema hermaphroditum</name>
    <dbReference type="NCBI Taxonomy" id="289476"/>
    <lineage>
        <taxon>Eukaryota</taxon>
        <taxon>Metazoa</taxon>
        <taxon>Ecdysozoa</taxon>
        <taxon>Nematoda</taxon>
        <taxon>Chromadorea</taxon>
        <taxon>Rhabditida</taxon>
        <taxon>Tylenchina</taxon>
        <taxon>Panagrolaimomorpha</taxon>
        <taxon>Strongyloidoidea</taxon>
        <taxon>Steinernematidae</taxon>
        <taxon>Steinernema</taxon>
    </lineage>
</organism>
<comment type="caution">
    <text evidence="2">The sequence shown here is derived from an EMBL/GenBank/DDBJ whole genome shotgun (WGS) entry which is preliminary data.</text>
</comment>